<proteinExistence type="predicted"/>
<evidence type="ECO:0000256" key="2">
    <source>
        <dbReference type="ARBA" id="ARBA00022737"/>
    </source>
</evidence>
<keyword evidence="1" id="KW-0853">WD repeat</keyword>
<name>A0AA38LNI6_TAXCH</name>
<gene>
    <name evidence="3" type="ORF">KI387_002367</name>
</gene>
<dbReference type="PANTHER" id="PTHR44472">
    <property type="entry name" value="DDB1- AND CUL4-ASSOCIATED FACTOR 4-RELATED"/>
    <property type="match status" value="1"/>
</dbReference>
<feature type="non-terminal residue" evidence="3">
    <location>
        <position position="174"/>
    </location>
</feature>
<sequence length="174" mass="19167">LDVRSYKWVGADGAVEQFLATMETLEGSKEGNVLTVGGRNGWIGFYEVEETKQQLEYDQIIRRRRPSVCTSLNVQNPSENQPSPIWSIQEPALSFESSITAIKRLGRISSFTNHEGKLLDEGALFTTLGSGSIGGSLYIFKLSGAHQRRVSKCISTTCTIWTADSNFDGTKAII</sequence>
<keyword evidence="2" id="KW-0677">Repeat</keyword>
<evidence type="ECO:0000313" key="3">
    <source>
        <dbReference type="EMBL" id="KAH9330259.1"/>
    </source>
</evidence>
<comment type="caution">
    <text evidence="3">The sequence shown here is derived from an EMBL/GenBank/DDBJ whole genome shotgun (WGS) entry which is preliminary data.</text>
</comment>
<evidence type="ECO:0000313" key="4">
    <source>
        <dbReference type="Proteomes" id="UP000824469"/>
    </source>
</evidence>
<evidence type="ECO:0000256" key="1">
    <source>
        <dbReference type="ARBA" id="ARBA00022574"/>
    </source>
</evidence>
<dbReference type="Proteomes" id="UP000824469">
    <property type="component" value="Unassembled WGS sequence"/>
</dbReference>
<dbReference type="InterPro" id="IPR052254">
    <property type="entry name" value="CUL4-DDB1_E3_ligase_receptor"/>
</dbReference>
<dbReference type="AlphaFoldDB" id="A0AA38LNI6"/>
<reference evidence="3 4" key="1">
    <citation type="journal article" date="2021" name="Nat. Plants">
        <title>The Taxus genome provides insights into paclitaxel biosynthesis.</title>
        <authorList>
            <person name="Xiong X."/>
            <person name="Gou J."/>
            <person name="Liao Q."/>
            <person name="Li Y."/>
            <person name="Zhou Q."/>
            <person name="Bi G."/>
            <person name="Li C."/>
            <person name="Du R."/>
            <person name="Wang X."/>
            <person name="Sun T."/>
            <person name="Guo L."/>
            <person name="Liang H."/>
            <person name="Lu P."/>
            <person name="Wu Y."/>
            <person name="Zhang Z."/>
            <person name="Ro D.K."/>
            <person name="Shang Y."/>
            <person name="Huang S."/>
            <person name="Yan J."/>
        </authorList>
    </citation>
    <scope>NUCLEOTIDE SEQUENCE [LARGE SCALE GENOMIC DNA]</scope>
    <source>
        <strain evidence="3">Ta-2019</strain>
    </source>
</reference>
<dbReference type="PANTHER" id="PTHR44472:SF1">
    <property type="entry name" value="DDB1 AND CUL4 ASSOCIATED FACTOR 4"/>
    <property type="match status" value="1"/>
</dbReference>
<protein>
    <submittedName>
        <fullName evidence="3">Uncharacterized protein</fullName>
    </submittedName>
</protein>
<organism evidence="3 4">
    <name type="scientific">Taxus chinensis</name>
    <name type="common">Chinese yew</name>
    <name type="synonym">Taxus wallichiana var. chinensis</name>
    <dbReference type="NCBI Taxonomy" id="29808"/>
    <lineage>
        <taxon>Eukaryota</taxon>
        <taxon>Viridiplantae</taxon>
        <taxon>Streptophyta</taxon>
        <taxon>Embryophyta</taxon>
        <taxon>Tracheophyta</taxon>
        <taxon>Spermatophyta</taxon>
        <taxon>Pinopsida</taxon>
        <taxon>Pinidae</taxon>
        <taxon>Conifers II</taxon>
        <taxon>Cupressales</taxon>
        <taxon>Taxaceae</taxon>
        <taxon>Taxus</taxon>
    </lineage>
</organism>
<accession>A0AA38LNI6</accession>
<dbReference type="EMBL" id="JAHRHJ020000001">
    <property type="protein sequence ID" value="KAH9330259.1"/>
    <property type="molecule type" value="Genomic_DNA"/>
</dbReference>
<dbReference type="OMA" id="STTCTIW"/>
<keyword evidence="4" id="KW-1185">Reference proteome</keyword>
<feature type="non-terminal residue" evidence="3">
    <location>
        <position position="1"/>
    </location>
</feature>